<dbReference type="EMBL" id="CAFBOM010000093">
    <property type="protein sequence ID" value="CAB4985085.1"/>
    <property type="molecule type" value="Genomic_DNA"/>
</dbReference>
<dbReference type="InterPro" id="IPR046226">
    <property type="entry name" value="DUF6259"/>
</dbReference>
<evidence type="ECO:0000313" key="2">
    <source>
        <dbReference type="EMBL" id="CAB4985085.1"/>
    </source>
</evidence>
<protein>
    <submittedName>
        <fullName evidence="2">Unannotated protein</fullName>
    </submittedName>
</protein>
<dbReference type="SUPFAM" id="SSF51445">
    <property type="entry name" value="(Trans)glycosidases"/>
    <property type="match status" value="1"/>
</dbReference>
<dbReference type="AlphaFoldDB" id="A0A6J7MZ01"/>
<evidence type="ECO:0000259" key="1">
    <source>
        <dbReference type="Pfam" id="PF19773"/>
    </source>
</evidence>
<feature type="domain" description="DUF6259" evidence="1">
    <location>
        <begin position="266"/>
        <end position="492"/>
    </location>
</feature>
<name>A0A6J7MZ01_9ZZZZ</name>
<sequence>MNSTVIVASESLRATFSTADGSLVSLETEDAEWSIIDDAALGLGFCILLPLDGRRNNVADSRSQSAPAWEVGPDSSWVTAEWSSLVSEHGGVHDVGVRMRVAAEGPRLVFSLEIDNRSEHVVEDVRFPRLGDVLQRSDDRPLHSVMAGYADARRRPFRPQFTDSVPYFGVDRPTYVNGPMRQSAASPYAPFVLVEDGERGLYVGVDERTTEIVGWIAELRPGYSDSMHLRVPSSDLGAPEPTCVRLEAVHVPYAYPGTSTRLPDVALVVFDGGWQAGAEVYRARRSTWSTPAVPPAWAAGPDAWMQLHVNSPEDELRLPFERLPEIARSCASHGVRTIQLVGWNEGGQDRNNPNHTPDPRLGGAEALRAAIEECRRLGVRVVLFAKFTWADRTTERYRTDLVDESIKDPYGDPYVFEGFMYNTVSQMLGISIRPLVPMCFASDRYREICDLDAAAIVDLGADGMLFDECLHHGPALVCFDTTHGHRPGHSAFSHDLALIEGFADYARTVNPDFLYAGEACYDGQFEVYPFSYHRSYELDHLPLTRLLHPKAQLMTAITGFNERNLVGQALVRRYLLSYEPYHFKGRLEDFPATIAYGRSMDALRTTWREWFWDGDYRDEVGASVRTSDGANHHPFAVYAPAHGGHLGLAVANHSDESLVLTVAVDGSDEQLVAHLIDGEGWIPCQREAGGARLELPPSSAAIVLPKRVVDA</sequence>
<proteinExistence type="predicted"/>
<organism evidence="2">
    <name type="scientific">freshwater metagenome</name>
    <dbReference type="NCBI Taxonomy" id="449393"/>
    <lineage>
        <taxon>unclassified sequences</taxon>
        <taxon>metagenomes</taxon>
        <taxon>ecological metagenomes</taxon>
    </lineage>
</organism>
<gene>
    <name evidence="2" type="ORF">UFOPK3957_00676</name>
</gene>
<accession>A0A6J7MZ01</accession>
<dbReference type="Pfam" id="PF19773">
    <property type="entry name" value="DUF6259"/>
    <property type="match status" value="1"/>
</dbReference>
<dbReference type="Gene3D" id="3.20.20.80">
    <property type="entry name" value="Glycosidases"/>
    <property type="match status" value="1"/>
</dbReference>
<reference evidence="2" key="1">
    <citation type="submission" date="2020-05" db="EMBL/GenBank/DDBJ databases">
        <authorList>
            <person name="Chiriac C."/>
            <person name="Salcher M."/>
            <person name="Ghai R."/>
            <person name="Kavagutti S V."/>
        </authorList>
    </citation>
    <scope>NUCLEOTIDE SEQUENCE</scope>
</reference>
<dbReference type="InterPro" id="IPR017853">
    <property type="entry name" value="GH"/>
</dbReference>